<dbReference type="Proteomes" id="UP000094565">
    <property type="component" value="Chromosome 1"/>
</dbReference>
<accession>A0A1B2J6E6</accession>
<dbReference type="EMBL" id="CP014584">
    <property type="protein sequence ID" value="ANZ73563.1"/>
    <property type="molecule type" value="Genomic_DNA"/>
</dbReference>
<dbReference type="SUPFAM" id="SSF53383">
    <property type="entry name" value="PLP-dependent transferases"/>
    <property type="match status" value="1"/>
</dbReference>
<protein>
    <recommendedName>
        <fullName evidence="4 5">Kynureninase</fullName>
        <ecNumber evidence="4 5">3.7.1.3</ecNumber>
    </recommendedName>
    <alternativeName>
        <fullName evidence="4">Biosynthesis of nicotinic acid protein 5</fullName>
    </alternativeName>
    <alternativeName>
        <fullName evidence="4">L-kynurenine hydrolase</fullName>
    </alternativeName>
</protein>
<dbReference type="Pfam" id="PF22580">
    <property type="entry name" value="KYNU_C"/>
    <property type="match status" value="1"/>
</dbReference>
<dbReference type="InterPro" id="IPR015424">
    <property type="entry name" value="PyrdxlP-dep_Trfase"/>
</dbReference>
<evidence type="ECO:0000256" key="5">
    <source>
        <dbReference type="PIRNR" id="PIRNR038800"/>
    </source>
</evidence>
<evidence type="ECO:0000256" key="4">
    <source>
        <dbReference type="HAMAP-Rule" id="MF_03017"/>
    </source>
</evidence>
<comment type="catalytic activity">
    <reaction evidence="4 5">
        <text>L-kynurenine + H2O = anthranilate + L-alanine + H(+)</text>
        <dbReference type="Rhea" id="RHEA:16813"/>
        <dbReference type="ChEBI" id="CHEBI:15377"/>
        <dbReference type="ChEBI" id="CHEBI:15378"/>
        <dbReference type="ChEBI" id="CHEBI:16567"/>
        <dbReference type="ChEBI" id="CHEBI:57959"/>
        <dbReference type="ChEBI" id="CHEBI:57972"/>
        <dbReference type="EC" id="3.7.1.3"/>
    </reaction>
</comment>
<dbReference type="NCBIfam" id="TIGR01814">
    <property type="entry name" value="kynureninase"/>
    <property type="match status" value="1"/>
</dbReference>
<evidence type="ECO:0000256" key="2">
    <source>
        <dbReference type="ARBA" id="ARBA00022801"/>
    </source>
</evidence>
<comment type="cofactor">
    <cofactor evidence="4 5">
        <name>pyridoxal 5'-phosphate</name>
        <dbReference type="ChEBI" id="CHEBI:597326"/>
    </cofactor>
</comment>
<dbReference type="GO" id="GO:0034354">
    <property type="term" value="P:'de novo' NAD+ biosynthetic process from L-tryptophan"/>
    <property type="evidence" value="ECO:0007669"/>
    <property type="project" value="UniProtKB-UniRule"/>
</dbReference>
<dbReference type="UniPathway" id="UPA00334">
    <property type="reaction ID" value="UER00455"/>
</dbReference>
<dbReference type="AlphaFoldDB" id="A0A1B2J6E6"/>
<feature type="binding site" evidence="4">
    <location>
        <position position="229"/>
    </location>
    <ligand>
        <name>pyridoxal 5'-phosphate</name>
        <dbReference type="ChEBI" id="CHEBI:597326"/>
    </ligand>
</feature>
<evidence type="ECO:0000256" key="1">
    <source>
        <dbReference type="ARBA" id="ARBA00022642"/>
    </source>
</evidence>
<feature type="binding site" evidence="4">
    <location>
        <position position="197"/>
    </location>
    <ligand>
        <name>pyridoxal 5'-phosphate</name>
        <dbReference type="ChEBI" id="CHEBI:597326"/>
    </ligand>
</feature>
<feature type="binding site" evidence="4">
    <location>
        <position position="226"/>
    </location>
    <ligand>
        <name>pyridoxal 5'-phosphate</name>
        <dbReference type="ChEBI" id="CHEBI:597326"/>
    </ligand>
</feature>
<keyword evidence="7" id="KW-1185">Reference proteome</keyword>
<feature type="binding site" evidence="4">
    <location>
        <position position="291"/>
    </location>
    <ligand>
        <name>pyridoxal 5'-phosphate</name>
        <dbReference type="ChEBI" id="CHEBI:597326"/>
    </ligand>
</feature>
<organism evidence="6 7">
    <name type="scientific">Komagataella pastoris</name>
    <name type="common">Yeast</name>
    <name type="synonym">Pichia pastoris</name>
    <dbReference type="NCBI Taxonomy" id="4922"/>
    <lineage>
        <taxon>Eukaryota</taxon>
        <taxon>Fungi</taxon>
        <taxon>Dikarya</taxon>
        <taxon>Ascomycota</taxon>
        <taxon>Saccharomycotina</taxon>
        <taxon>Pichiomycetes</taxon>
        <taxon>Pichiales</taxon>
        <taxon>Pichiaceae</taxon>
        <taxon>Komagataella</taxon>
    </lineage>
</organism>
<comment type="catalytic activity">
    <reaction evidence="5">
        <text>3-hydroxy-L-kynurenine + H2O = 3-hydroxyanthranilate + L-alanine + H(+)</text>
        <dbReference type="Rhea" id="RHEA:25143"/>
        <dbReference type="ChEBI" id="CHEBI:15377"/>
        <dbReference type="ChEBI" id="CHEBI:15378"/>
        <dbReference type="ChEBI" id="CHEBI:36559"/>
        <dbReference type="ChEBI" id="CHEBI:57972"/>
        <dbReference type="ChEBI" id="CHEBI:58125"/>
        <dbReference type="EC" id="3.7.1.3"/>
    </reaction>
</comment>
<feature type="binding site" evidence="4">
    <location>
        <position position="114"/>
    </location>
    <ligand>
        <name>pyridoxal 5'-phosphate</name>
        <dbReference type="ChEBI" id="CHEBI:597326"/>
    </ligand>
</feature>
<keyword evidence="2 4" id="KW-0378">Hydrolase</keyword>
<dbReference type="GO" id="GO:0019805">
    <property type="term" value="P:quinolinate biosynthetic process"/>
    <property type="evidence" value="ECO:0007669"/>
    <property type="project" value="UniProtKB-UniRule"/>
</dbReference>
<dbReference type="GO" id="GO:0019441">
    <property type="term" value="P:L-tryptophan catabolic process to kynurenine"/>
    <property type="evidence" value="ECO:0007669"/>
    <property type="project" value="TreeGrafter"/>
</dbReference>
<dbReference type="UniPathway" id="UPA00253">
    <property type="reaction ID" value="UER00329"/>
</dbReference>
<reference evidence="6 7" key="1">
    <citation type="submission" date="2016-02" db="EMBL/GenBank/DDBJ databases">
        <title>Comparative genomic and transcriptomic foundation for Pichia pastoris.</title>
        <authorList>
            <person name="Love K.R."/>
            <person name="Shah K.A."/>
            <person name="Whittaker C.A."/>
            <person name="Wu J."/>
            <person name="Bartlett M.C."/>
            <person name="Ma D."/>
            <person name="Leeson R.L."/>
            <person name="Priest M."/>
            <person name="Young S.K."/>
            <person name="Love J.C."/>
        </authorList>
    </citation>
    <scope>NUCLEOTIDE SEQUENCE [LARGE SCALE GENOMIC DNA]</scope>
    <source>
        <strain evidence="6 7">ATCC 28485</strain>
    </source>
</reference>
<dbReference type="InterPro" id="IPR015422">
    <property type="entry name" value="PyrdxlP-dep_Trfase_small"/>
</dbReference>
<dbReference type="GO" id="GO:0030170">
    <property type="term" value="F:pyridoxal phosphate binding"/>
    <property type="evidence" value="ECO:0007669"/>
    <property type="project" value="UniProtKB-UniRule"/>
</dbReference>
<evidence type="ECO:0000313" key="7">
    <source>
        <dbReference type="Proteomes" id="UP000094565"/>
    </source>
</evidence>
<evidence type="ECO:0000313" key="6">
    <source>
        <dbReference type="EMBL" id="ANZ73563.1"/>
    </source>
</evidence>
<dbReference type="OrthoDB" id="5978656at2759"/>
<dbReference type="GO" id="GO:0097053">
    <property type="term" value="P:L-kynurenine catabolic process"/>
    <property type="evidence" value="ECO:0007669"/>
    <property type="project" value="UniProtKB-UniRule"/>
</dbReference>
<feature type="binding site" evidence="4">
    <location>
        <begin position="142"/>
        <end position="145"/>
    </location>
    <ligand>
        <name>pyridoxal 5'-phosphate</name>
        <dbReference type="ChEBI" id="CHEBI:597326"/>
    </ligand>
</feature>
<comment type="similarity">
    <text evidence="4 5">Belongs to the kynureninase family.</text>
</comment>
<gene>
    <name evidence="4 6" type="primary">BNA5</name>
    <name evidence="6" type="ORF">ATY40_BA7500520</name>
</gene>
<comment type="pathway">
    <text evidence="4 5">Amino-acid degradation; L-kynurenine degradation; L-alanine and anthranilate from L-kynurenine: step 1/1.</text>
</comment>
<feature type="modified residue" description="N6-(pyridoxal phosphate)lysine" evidence="4">
    <location>
        <position position="252"/>
    </location>
</feature>
<dbReference type="PANTHER" id="PTHR14084">
    <property type="entry name" value="KYNURENINASE"/>
    <property type="match status" value="1"/>
</dbReference>
<keyword evidence="3 4" id="KW-0663">Pyridoxal phosphate</keyword>
<dbReference type="EC" id="3.7.1.3" evidence="4 5"/>
<feature type="binding site" evidence="4">
    <location>
        <position position="115"/>
    </location>
    <ligand>
        <name>pyridoxal 5'-phosphate</name>
        <dbReference type="ChEBI" id="CHEBI:597326"/>
    </ligand>
</feature>
<sequence>MSYSAEDIEVLDKKFPSLKDEFHIPTFKSLGIAPPQSKDENDDSIYLCGNSLGLMPKATESAILEELAVWKEKGVEGHFKHPKTPWLDIDLPVVPLIAPIIGAKENEVAVMGSLTMNLNSLLCAFYQPKGRKRKILFEKHAFPSDFYAFLNQAYLKDLSEEDLLQLEPRSGEYTLRTEDIIKVIEEQHEEIALMCFSGIQYYTGQYFKMKEITEAAHKKEIIVGWDLAHAVGNVDVQLHDWDVDFACWCSYKYLNSGPGGIAGVFINERWTDQKFHSKSSQLNYFPRLAGWWGNNASARFSMKEEFDPIPSALGFRQSNPSVVDVVALHSSLKIIHKFGGIKAIREKSIEMTKLMDVLLKESPHYVKPTALLSRGFTIITPHTSLERGSQLSLLFASGWMPIVFEQLHSLGVICDERKPDVIRLAPVALYNSFQDVMSAMEKLKASLDVASNAVMTAIT</sequence>
<keyword evidence="1 4" id="KW-0662">Pyridine nucleotide biosynthesis</keyword>
<dbReference type="PIRSF" id="PIRSF038800">
    <property type="entry name" value="KYNU"/>
    <property type="match status" value="1"/>
</dbReference>
<dbReference type="PANTHER" id="PTHR14084:SF0">
    <property type="entry name" value="KYNURENINASE"/>
    <property type="match status" value="1"/>
</dbReference>
<name>A0A1B2J6E6_PICPA</name>
<keyword evidence="4 5" id="KW-0963">Cytoplasm</keyword>
<dbReference type="InterPro" id="IPR010111">
    <property type="entry name" value="Kynureninase"/>
</dbReference>
<dbReference type="Gene3D" id="3.90.1150.10">
    <property type="entry name" value="Aspartate Aminotransferase, domain 1"/>
    <property type="match status" value="1"/>
</dbReference>
<dbReference type="FunFam" id="3.40.640.10:FF:000031">
    <property type="entry name" value="Kynureninase"/>
    <property type="match status" value="1"/>
</dbReference>
<evidence type="ECO:0000256" key="3">
    <source>
        <dbReference type="ARBA" id="ARBA00022898"/>
    </source>
</evidence>
<proteinExistence type="inferred from homology"/>
<comment type="subunit">
    <text evidence="4 5">Homodimer.</text>
</comment>
<dbReference type="GO" id="GO:0005737">
    <property type="term" value="C:cytoplasm"/>
    <property type="evidence" value="ECO:0007669"/>
    <property type="project" value="UniProtKB-SubCell"/>
</dbReference>
<dbReference type="InterPro" id="IPR015421">
    <property type="entry name" value="PyrdxlP-dep_Trfase_major"/>
</dbReference>
<feature type="binding site" evidence="4">
    <location>
        <position position="319"/>
    </location>
    <ligand>
        <name>pyridoxal 5'-phosphate</name>
        <dbReference type="ChEBI" id="CHEBI:597326"/>
    </ligand>
</feature>
<dbReference type="GO" id="GO:0030429">
    <property type="term" value="F:kynureninase activity"/>
    <property type="evidence" value="ECO:0007669"/>
    <property type="project" value="UniProtKB-UniRule"/>
</dbReference>
<comment type="function">
    <text evidence="4 5">Catalyzes the cleavage of L-kynurenine (L-Kyn) and L-3-hydroxykynurenine (L-3OHKyn) into anthranilic acid (AA) and 3-hydroxyanthranilic acid (3-OHAA), respectively.</text>
</comment>
<dbReference type="Gene3D" id="3.40.640.10">
    <property type="entry name" value="Type I PLP-dependent aspartate aminotransferase-like (Major domain)"/>
    <property type="match status" value="1"/>
</dbReference>
<feature type="binding site" evidence="4">
    <location>
        <position position="251"/>
    </location>
    <ligand>
        <name>pyridoxal 5'-phosphate</name>
        <dbReference type="ChEBI" id="CHEBI:597326"/>
    </ligand>
</feature>
<comment type="subcellular location">
    <subcellularLocation>
        <location evidence="4 5">Cytoplasm</location>
    </subcellularLocation>
</comment>
<comment type="pathway">
    <text evidence="4 5">Cofactor biosynthesis; NAD(+) biosynthesis; quinolinate from L-kynurenine: step 2/3.</text>
</comment>
<dbReference type="HAMAP" id="MF_01970">
    <property type="entry name" value="Kynureninase"/>
    <property type="match status" value="1"/>
</dbReference>
<dbReference type="GO" id="GO:0043420">
    <property type="term" value="P:anthranilate metabolic process"/>
    <property type="evidence" value="ECO:0007669"/>
    <property type="project" value="UniProtKB-UniRule"/>
</dbReference>